<evidence type="ECO:0000256" key="13">
    <source>
        <dbReference type="PIRNR" id="PIRNR001355"/>
    </source>
</evidence>
<dbReference type="GO" id="GO:0005829">
    <property type="term" value="C:cytosol"/>
    <property type="evidence" value="ECO:0007669"/>
    <property type="project" value="TreeGrafter"/>
</dbReference>
<evidence type="ECO:0000256" key="14">
    <source>
        <dbReference type="PIRSR" id="PIRSR001355-1"/>
    </source>
</evidence>
<feature type="active site" description="Proton donor; for catalytic activity" evidence="14">
    <location>
        <position position="98"/>
    </location>
</feature>
<dbReference type="InterPro" id="IPR018166">
    <property type="entry name" value="S-AdoMet_deCO2ase_CS"/>
</dbReference>
<reference evidence="19" key="1">
    <citation type="submission" date="2022-11" db="EMBL/GenBank/DDBJ databases">
        <authorList>
            <person name="Kikuchi T."/>
        </authorList>
    </citation>
    <scope>NUCLEOTIDE SEQUENCE</scope>
    <source>
        <strain evidence="19">PS1010</strain>
    </source>
</reference>
<name>A0A9P1MUD8_9PELO</name>
<evidence type="ECO:0000256" key="9">
    <source>
        <dbReference type="ARBA" id="ARBA00023239"/>
    </source>
</evidence>
<organism evidence="19 20">
    <name type="scientific">Caenorhabditis angaria</name>
    <dbReference type="NCBI Taxonomy" id="860376"/>
    <lineage>
        <taxon>Eukaryota</taxon>
        <taxon>Metazoa</taxon>
        <taxon>Ecdysozoa</taxon>
        <taxon>Nematoda</taxon>
        <taxon>Chromadorea</taxon>
        <taxon>Rhabditida</taxon>
        <taxon>Rhabditina</taxon>
        <taxon>Rhabditomorpha</taxon>
        <taxon>Rhabditoidea</taxon>
        <taxon>Rhabditidae</taxon>
        <taxon>Peloderinae</taxon>
        <taxon>Caenorhabditis</taxon>
    </lineage>
</organism>
<comment type="pathway">
    <text evidence="1 13">Amine and polyamine biosynthesis; S-adenosylmethioninamine biosynthesis; S-adenosylmethioninamine from S-adenosyl-L-methionine: step 1/1.</text>
</comment>
<evidence type="ECO:0000256" key="4">
    <source>
        <dbReference type="ARBA" id="ARBA00022793"/>
    </source>
</evidence>
<evidence type="ECO:0000256" key="18">
    <source>
        <dbReference type="PIRSR" id="PIRSR001355-5"/>
    </source>
</evidence>
<keyword evidence="7 13" id="KW-0620">Polyamine biosynthesis</keyword>
<evidence type="ECO:0000256" key="7">
    <source>
        <dbReference type="ARBA" id="ARBA00023115"/>
    </source>
</evidence>
<comment type="catalytic activity">
    <reaction evidence="12 13">
        <text>S-adenosyl-L-methionine + H(+) = S-adenosyl 3-(methylsulfanyl)propylamine + CO2</text>
        <dbReference type="Rhea" id="RHEA:15981"/>
        <dbReference type="ChEBI" id="CHEBI:15378"/>
        <dbReference type="ChEBI" id="CHEBI:16526"/>
        <dbReference type="ChEBI" id="CHEBI:57443"/>
        <dbReference type="ChEBI" id="CHEBI:59789"/>
        <dbReference type="EC" id="4.1.1.50"/>
    </reaction>
</comment>
<dbReference type="EMBL" id="CANHGI010000001">
    <property type="protein sequence ID" value="CAI5439191.1"/>
    <property type="molecule type" value="Genomic_DNA"/>
</dbReference>
<evidence type="ECO:0000256" key="12">
    <source>
        <dbReference type="ARBA" id="ARBA00048112"/>
    </source>
</evidence>
<feature type="binding site" evidence="15">
    <location>
        <position position="25"/>
    </location>
    <ligand>
        <name>substrate</name>
    </ligand>
</feature>
<dbReference type="InterPro" id="IPR001985">
    <property type="entry name" value="S-AdoMet_decarboxylase_euk"/>
</dbReference>
<feature type="binding site" evidence="15">
    <location>
        <position position="273"/>
    </location>
    <ligand>
        <name>substrate</name>
    </ligand>
</feature>
<dbReference type="GO" id="GO:0008295">
    <property type="term" value="P:spermidine biosynthetic process"/>
    <property type="evidence" value="ECO:0007669"/>
    <property type="project" value="UniProtKB-KW"/>
</dbReference>
<evidence type="ECO:0000256" key="3">
    <source>
        <dbReference type="ARBA" id="ARBA00022691"/>
    </source>
</evidence>
<evidence type="ECO:0000256" key="2">
    <source>
        <dbReference type="ARBA" id="ARBA00008466"/>
    </source>
</evidence>
<keyword evidence="5 17" id="KW-0068">Autocatalytic cleavage</keyword>
<dbReference type="Proteomes" id="UP001152747">
    <property type="component" value="Unassembled WGS sequence"/>
</dbReference>
<dbReference type="PANTHER" id="PTHR11570">
    <property type="entry name" value="S-ADENOSYLMETHIONINE DECARBOXYLASE"/>
    <property type="match status" value="1"/>
</dbReference>
<evidence type="ECO:0000313" key="19">
    <source>
        <dbReference type="EMBL" id="CAI5439191.1"/>
    </source>
</evidence>
<proteinExistence type="inferred from homology"/>
<gene>
    <name evidence="19" type="ORF">CAMP_LOCUS1828</name>
</gene>
<evidence type="ECO:0000256" key="6">
    <source>
        <dbReference type="ARBA" id="ARBA00023066"/>
    </source>
</evidence>
<accession>A0A9P1MUD8</accession>
<dbReference type="OrthoDB" id="1068353at2759"/>
<evidence type="ECO:0000256" key="10">
    <source>
        <dbReference type="ARBA" id="ARBA00023270"/>
    </source>
</evidence>
<feature type="binding site" evidence="15">
    <location>
        <position position="83"/>
    </location>
    <ligand>
        <name>substrate</name>
    </ligand>
</feature>
<evidence type="ECO:0000256" key="1">
    <source>
        <dbReference type="ARBA" id="ARBA00004911"/>
    </source>
</evidence>
<evidence type="ECO:0000256" key="17">
    <source>
        <dbReference type="PIRSR" id="PIRSR001355-4"/>
    </source>
</evidence>
<keyword evidence="9 13" id="KW-0456">Lyase</keyword>
<dbReference type="EC" id="4.1.1.50" evidence="13"/>
<keyword evidence="8 13" id="KW-0865">Zymogen</keyword>
<comment type="cofactor">
    <cofactor evidence="13">
        <name>pyruvate</name>
        <dbReference type="ChEBI" id="CHEBI:15361"/>
    </cofactor>
    <text evidence="13">Binds 1 pyruvoyl group covalently per subunit.</text>
</comment>
<feature type="chain" id="PRO_5042324733" description="S-adenosylmethionine decarboxylase beta chain" evidence="18">
    <location>
        <begin position="1"/>
        <end position="83"/>
    </location>
</feature>
<evidence type="ECO:0000256" key="16">
    <source>
        <dbReference type="PIRSR" id="PIRSR001355-3"/>
    </source>
</evidence>
<evidence type="ECO:0000256" key="5">
    <source>
        <dbReference type="ARBA" id="ARBA00022813"/>
    </source>
</evidence>
<keyword evidence="11 13" id="KW-0670">Pyruvate</keyword>
<keyword evidence="20" id="KW-1185">Reference proteome</keyword>
<keyword evidence="4 13" id="KW-0210">Decarboxylase</keyword>
<feature type="active site" description="Proton acceptor; for processing activity" evidence="14">
    <location>
        <position position="254"/>
    </location>
</feature>
<dbReference type="PROSITE" id="PS01336">
    <property type="entry name" value="ADOMETDC"/>
    <property type="match status" value="1"/>
</dbReference>
<dbReference type="Pfam" id="PF01536">
    <property type="entry name" value="SAM_decarbox"/>
    <property type="match status" value="1"/>
</dbReference>
<evidence type="ECO:0000256" key="15">
    <source>
        <dbReference type="PIRSR" id="PIRSR001355-2"/>
    </source>
</evidence>
<keyword evidence="10 13" id="KW-0704">Schiff base</keyword>
<dbReference type="PANTHER" id="PTHR11570:SF0">
    <property type="entry name" value="S-ADENOSYLMETHIONINE DECARBOXYLASE PROENZYME"/>
    <property type="match status" value="1"/>
</dbReference>
<dbReference type="NCBIfam" id="TIGR00535">
    <property type="entry name" value="SAM_DCase"/>
    <property type="match status" value="1"/>
</dbReference>
<feature type="chain" id="PRO_5042324732" description="S-adenosylmethionine decarboxylase alpha chain" evidence="18">
    <location>
        <begin position="84"/>
        <end position="373"/>
    </location>
</feature>
<dbReference type="Gene3D" id="3.60.90.10">
    <property type="entry name" value="S-adenosylmethionine decarboxylase"/>
    <property type="match status" value="1"/>
</dbReference>
<dbReference type="AlphaFoldDB" id="A0A9P1MUD8"/>
<comment type="similarity">
    <text evidence="2 13">Belongs to the eukaryotic AdoMetDC family.</text>
</comment>
<dbReference type="GO" id="GO:0006597">
    <property type="term" value="P:spermine biosynthetic process"/>
    <property type="evidence" value="ECO:0007669"/>
    <property type="project" value="InterPro"/>
</dbReference>
<keyword evidence="6 13" id="KW-0745">Spermidine biosynthesis</keyword>
<protein>
    <recommendedName>
        <fullName evidence="13">S-adenosylmethionine decarboxylase proenzyme</fullName>
        <ecNumber evidence="13">4.1.1.50</ecNumber>
    </recommendedName>
</protein>
<evidence type="ECO:0000313" key="20">
    <source>
        <dbReference type="Proteomes" id="UP001152747"/>
    </source>
</evidence>
<feature type="active site" description="Proton acceptor; for processing activity" evidence="14">
    <location>
        <position position="269"/>
    </location>
</feature>
<feature type="binding site" evidence="15">
    <location>
        <position position="248"/>
    </location>
    <ligand>
        <name>substrate</name>
    </ligand>
</feature>
<evidence type="ECO:0000256" key="11">
    <source>
        <dbReference type="ARBA" id="ARBA00023317"/>
    </source>
</evidence>
<feature type="modified residue" description="Pyruvic acid (Ser); by autocatalysis" evidence="16">
    <location>
        <position position="84"/>
    </location>
</feature>
<dbReference type="InterPro" id="IPR048283">
    <property type="entry name" value="AdoMetDC-like"/>
</dbReference>
<comment type="caution">
    <text evidence="19">The sequence shown here is derived from an EMBL/GenBank/DDBJ whole genome shotgun (WGS) entry which is preliminary data.</text>
</comment>
<dbReference type="PIRSF" id="PIRSF001355">
    <property type="entry name" value="S-AdenosylMet_decarboxylase"/>
    <property type="match status" value="1"/>
</dbReference>
<evidence type="ECO:0000256" key="8">
    <source>
        <dbReference type="ARBA" id="ARBA00023145"/>
    </source>
</evidence>
<feature type="site" description="Cleavage (non-hydrolytic); by autolysis" evidence="17">
    <location>
        <begin position="83"/>
        <end position="84"/>
    </location>
</feature>
<sequence length="373" mass="42601">MSIVAQSVQTAENLAIQPPIEEYFFEGAEKLLEIWFSSSKSNEISGSLRNIPRNEIDLMLDVARCKILHSKHNEAIDSYVLSESSLFISDNRVILKTCGSTRLLAALPHIIQLALKFAQLDQIESVYYSRKNFLRPDLQPNLHRNFDAEVEYLDQFFDGQGHAYCLGSLKQDRWYLYTFHRQNSTSGGDKIGVKKPADHTLEILMSDLDEEVLHKFTKDFAVDGRDCFLRAGIDKCIPAGADVHDELFDPCGYSMNAYMNETDQYATIHVTPEKEFSFASFETNQDLVCLYAQTRKVLQCFRPGKILLTVFANDVSAKGKDAQQQLWDRELPGYRRTNVQFVRLETETLVYAHFIKKSTNDVSSDEDDGERSD</sequence>
<dbReference type="SUPFAM" id="SSF56276">
    <property type="entry name" value="S-adenosylmethionine decarboxylase"/>
    <property type="match status" value="1"/>
</dbReference>
<feature type="active site" description="Schiff-base intermediate with substrate; via pyruvic acid" evidence="14">
    <location>
        <position position="84"/>
    </location>
</feature>
<dbReference type="InterPro" id="IPR016067">
    <property type="entry name" value="S-AdoMet_deCO2ase_core"/>
</dbReference>
<keyword evidence="3 13" id="KW-0949">S-adenosyl-L-methionine</keyword>
<dbReference type="GO" id="GO:0004014">
    <property type="term" value="F:adenosylmethionine decarboxylase activity"/>
    <property type="evidence" value="ECO:0007669"/>
    <property type="project" value="UniProtKB-EC"/>
</dbReference>